<dbReference type="InterPro" id="IPR024213">
    <property type="entry name" value="DUF3822"/>
</dbReference>
<dbReference type="Gene3D" id="3.30.420.250">
    <property type="match status" value="1"/>
</dbReference>
<evidence type="ECO:0000313" key="2">
    <source>
        <dbReference type="Proteomes" id="UP000505355"/>
    </source>
</evidence>
<dbReference type="Proteomes" id="UP000505355">
    <property type="component" value="Chromosome"/>
</dbReference>
<keyword evidence="2" id="KW-1185">Reference proteome</keyword>
<sequence>MSEYSFTYKSDSFSVAKAHDSVLFIKACKAEFSILIAEDGRLLAWKDKCALADLAGDEDLGEILTAPFKKAVVGLTPEALTLVPTELYDADNVLDYARYLDVKAEDRVFASQLDAENQVICRIDHAVTDALASRFNLRDTVPAYRGWLAAIAKGEPLNHGIYLDVNCGQVTMANFNGGKLRFYNTFSVSDVNDILYYALFVTQQLDLQADYTSLIVSGVCPASDFDKLNEFFRMVKYNDLKAIDVPMGVPAHQVMALASLA</sequence>
<dbReference type="KEGG" id="mmab:HQ865_07925"/>
<dbReference type="CDD" id="cd24013">
    <property type="entry name" value="ASKHA_ATPase_BT3980-like"/>
    <property type="match status" value="1"/>
</dbReference>
<reference evidence="1 2" key="1">
    <citation type="submission" date="2020-05" db="EMBL/GenBank/DDBJ databases">
        <title>Mucilaginibacter mali sp. nov.</title>
        <authorList>
            <person name="Kim H.S."/>
            <person name="Lee K.C."/>
            <person name="Suh M.K."/>
            <person name="Kim J.-S."/>
            <person name="Han K.-I."/>
            <person name="Eom M.K."/>
            <person name="Shin Y.K."/>
            <person name="Lee J.-S."/>
        </authorList>
    </citation>
    <scope>NUCLEOTIDE SEQUENCE [LARGE SCALE GENOMIC DNA]</scope>
    <source>
        <strain evidence="1 2">G2-14</strain>
    </source>
</reference>
<name>A0A7D4Q8I9_9SPHI</name>
<protein>
    <submittedName>
        <fullName evidence="1">DUF3822 family protein</fullName>
    </submittedName>
</protein>
<organism evidence="1 2">
    <name type="scientific">Mucilaginibacter mali</name>
    <dbReference type="NCBI Taxonomy" id="2740462"/>
    <lineage>
        <taxon>Bacteria</taxon>
        <taxon>Pseudomonadati</taxon>
        <taxon>Bacteroidota</taxon>
        <taxon>Sphingobacteriia</taxon>
        <taxon>Sphingobacteriales</taxon>
        <taxon>Sphingobacteriaceae</taxon>
        <taxon>Mucilaginibacter</taxon>
    </lineage>
</organism>
<proteinExistence type="predicted"/>
<dbReference type="AlphaFoldDB" id="A0A7D4Q8I9"/>
<dbReference type="EMBL" id="CP054139">
    <property type="protein sequence ID" value="QKJ29685.1"/>
    <property type="molecule type" value="Genomic_DNA"/>
</dbReference>
<accession>A0A7D4Q8I9</accession>
<dbReference type="RefSeq" id="WP_173414377.1">
    <property type="nucleotide sequence ID" value="NZ_CP054139.1"/>
</dbReference>
<dbReference type="Gene3D" id="3.30.420.260">
    <property type="match status" value="1"/>
</dbReference>
<gene>
    <name evidence="1" type="ORF">HQ865_07925</name>
</gene>
<evidence type="ECO:0000313" key="1">
    <source>
        <dbReference type="EMBL" id="QKJ29685.1"/>
    </source>
</evidence>
<dbReference type="Pfam" id="PF12864">
    <property type="entry name" value="DUF3822"/>
    <property type="match status" value="1"/>
</dbReference>